<dbReference type="EMBL" id="JAAOAM010000254">
    <property type="protein sequence ID" value="KAF5536642.1"/>
    <property type="molecule type" value="Genomic_DNA"/>
</dbReference>
<evidence type="ECO:0000313" key="4">
    <source>
        <dbReference type="EMBL" id="KAF5536642.1"/>
    </source>
</evidence>
<organism evidence="4 5">
    <name type="scientific">Fusarium mexicanum</name>
    <dbReference type="NCBI Taxonomy" id="751941"/>
    <lineage>
        <taxon>Eukaryota</taxon>
        <taxon>Fungi</taxon>
        <taxon>Dikarya</taxon>
        <taxon>Ascomycota</taxon>
        <taxon>Pezizomycotina</taxon>
        <taxon>Sordariomycetes</taxon>
        <taxon>Hypocreomycetidae</taxon>
        <taxon>Hypocreales</taxon>
        <taxon>Nectriaceae</taxon>
        <taxon>Fusarium</taxon>
        <taxon>Fusarium fujikuroi species complex</taxon>
    </lineage>
</organism>
<reference evidence="4 5" key="1">
    <citation type="submission" date="2020-05" db="EMBL/GenBank/DDBJ databases">
        <title>Identification and distribution of gene clusters putatively required for synthesis of sphingolipid metabolism inhibitors in phylogenetically diverse species of the filamentous fungus Fusarium.</title>
        <authorList>
            <person name="Kim H.-S."/>
            <person name="Busman M."/>
            <person name="Brown D.W."/>
            <person name="Divon H."/>
            <person name="Uhlig S."/>
            <person name="Proctor R.H."/>
        </authorList>
    </citation>
    <scope>NUCLEOTIDE SEQUENCE [LARGE SCALE GENOMIC DNA]</scope>
    <source>
        <strain evidence="4 5">NRRL 53147</strain>
    </source>
</reference>
<keyword evidence="1" id="KW-0175">Coiled coil</keyword>
<evidence type="ECO:0000256" key="2">
    <source>
        <dbReference type="SAM" id="MobiDB-lite"/>
    </source>
</evidence>
<proteinExistence type="predicted"/>
<feature type="coiled-coil region" evidence="1">
    <location>
        <begin position="2855"/>
        <end position="2882"/>
    </location>
</feature>
<comment type="caution">
    <text evidence="4">The sequence shown here is derived from an EMBL/GenBank/DDBJ whole genome shotgun (WGS) entry which is preliminary data.</text>
</comment>
<dbReference type="Proteomes" id="UP000522262">
    <property type="component" value="Unassembled WGS sequence"/>
</dbReference>
<feature type="region of interest" description="Disordered" evidence="2">
    <location>
        <begin position="1956"/>
        <end position="1978"/>
    </location>
</feature>
<gene>
    <name evidence="4" type="ORF">FMEXI_10242</name>
</gene>
<feature type="region of interest" description="Disordered" evidence="2">
    <location>
        <begin position="1180"/>
        <end position="1208"/>
    </location>
</feature>
<feature type="region of interest" description="Disordered" evidence="2">
    <location>
        <begin position="1651"/>
        <end position="1687"/>
    </location>
</feature>
<dbReference type="SUPFAM" id="SSF56281">
    <property type="entry name" value="Metallo-hydrolase/oxidoreductase"/>
    <property type="match status" value="1"/>
</dbReference>
<evidence type="ECO:0000259" key="3">
    <source>
        <dbReference type="Pfam" id="PF00753"/>
    </source>
</evidence>
<protein>
    <recommendedName>
        <fullName evidence="3">Metallo-beta-lactamase domain-containing protein</fullName>
    </recommendedName>
</protein>
<feature type="compositionally biased region" description="Low complexity" evidence="2">
    <location>
        <begin position="1198"/>
        <end position="1208"/>
    </location>
</feature>
<name>A0A8H5IGP7_9HYPO</name>
<accession>A0A8H5IGP7</accession>
<dbReference type="InterPro" id="IPR036866">
    <property type="entry name" value="RibonucZ/Hydroxyglut_hydro"/>
</dbReference>
<dbReference type="InterPro" id="IPR001279">
    <property type="entry name" value="Metallo-B-lactamas"/>
</dbReference>
<dbReference type="Pfam" id="PF00753">
    <property type="entry name" value="Lactamase_B"/>
    <property type="match status" value="1"/>
</dbReference>
<sequence>MDSPKLHVVYSGRGDAMFIEHTVADSQGQPQRRLIIIDGGPRSYKTGEAPGGETDPAPYPKYFIAAAKRIWRDMGRNGAFSPDTIIATHAHEDHIGGLLTLIKSSQENPGTMVFKGPLIFPRFKIKRKEAHIARIWELLVTQGIFFPIEDQDRIAPVVLPTLSNEFELVYPVGGELVQLISGPPLPAPWNDRNAQEIANAKKVFLKTAFEEIDEGKGDSLNRTSMIVKTRFPSPDDITAAQQAIFTADQNAANIAKSMAWIDANFKPMNQHPNLPHYSVYKIQHHGSGYDSALWETSTVPKDILIETAIFGILEWRLRPDDRVLHFTHGAQIEIESCVLQLLSDWILTALLQMMTADEIRGKLLDVLGERHDAFLNQLYAPTGTILVLPHPDIVAQVIDNVWRPAVIEQVKAVRPVKNYPVDWYFFWHSEERSEERKKTGFKFHPAGTRSRSQGKIPSTTLDEAVSKWIGGEADGKDLKKTIWNDYWGGHARCTASRDFFSLFTADAYVVSANKDHHHPSPSTLLGLSWAVHLQQRQACLYVTSPNGLQMAEINYYAKNLQRNQGIRFERLFHHVSQPMGQTQITGAIKILCLSQRVYMTLDMTPGHMNNRTVQGVEEIDLSRMFLVHRRHDLWEENKKYLPKPALADAWRRIRCSVEHVGEYVLNIDANGIPTVSPLDQTNVIYDTLLVQEAWEVDNLAFGWVRLTSPINGAVANVKFEQGPNNFSKKKTWYCLWKTIEDNDFRCFCIDQDRKITPETFEGNDKLVKLRFLVEPADDPTPILQGQLFGVNFMAAMPNMTMFSNSSSMLASVVNMSQQRTISRSIANTRSVGSKQDQEKGPMVQTVNTMVSEVVIEPKKLREFLDFSSISVPVAEDGNQALVNAETALKWVVTEDNFKGLGFSLAYQLRAFSYHVDLERSSVSFVDNHLGTEVYKAQLVMAIPENEEINIGSDKVKITMAHLSLEWSVDRTLVAVMLLMTEDDQLLAGRKVLEKAVGRAPSLFKILTTMGHTTDMLEKITLFQLFCVILQSETKVHRIFAEQTPVALLDAGFPKILPDMVASTAKATYDTSGRIVLESVKIVCKLDEASGWSGAFSAGPFSIELRTLNVQIDNPRLSSEQILLEGEAVIKVGDSAGLTVAMKVDFGTESGPEIKFSISGGSSFESITSIMTQKPDISKLEVPFSSSTSEGKRPLLNDSASGKTSSTTASPKLMNLSEIKKTTVGITLQQPVSSLGYYRVRNLFAVVNLAAWMDYIPDIFPKQEVDPTVVHLQVLDPFSSSSRAVAVQINSRLRLKLAKRTEVLAFQLSANPLATEGEYDYRVRVMALGQGCSVWDVIEKLGLEFRKPELGDQVPLLKNTLDAVRLKSVSMSIVSNPDGKLKFGDWSLHLHIPWVAILPKDAVQLVSVDAFLSKEYGLLSATLTGHIYLREADKLVKAFIQTPEEGVADIFTSFSLPSIKDIPLVRDVLKIELETAYFMVDYSGSYLTVLYARCTFTYPSFKLGTVDFNDVNFSITYESADPDTSDSTAEIQFGAGCSLAERSLGVRVLYDSATKRLTASLKPLKRVSIAVVVDTMLPEDVREYNVLHSILGDLMLNDAEIEFGTGDGHHLKHLLIDVSNDSPLNMERFNLTNLKVEYRRVIDSLSEVEHKSDKSVGVASEKPSLPTDVKTGSGSTDVSKRQDDEPDDKYRTSLQIVAGLKKGETHVNIQIDCLGREDGSVASISIEPVVKDSLRMARVLSLFDFERKDLQLSVPTDCTDCFDVSIQLIQGTVAVVRSSNVADKNSLQFRTFELSAHSTEPFTILDEPVKLQVLRMSLHVKYNAVAIGEDPQGLSGMLSGVFMIGDVPLLVTYSKHESYGHAFTGQMMELSQRTRLSDLAQSVGISEKNYRVPSDQSSSWTLSSVNGLFLPKKLVEVRATLVDPSGPVALSRSIGGLDLVLEALQVAFRVDYRTKEELSDPKAGQPPNRVAGERKSTSRTDESKFPCEIWLHGKLRVKTLVAMEAWLWIRSPGETILSAVLTKDKRPQPLSEMCDIVSSSNKDLLPWTDVVPPTFKPLTLGETGVTFWANFTKSKLLMMGQIDENVSAIFMVKALGDETKSGNEKDPSKPAGEKKRGYVAALLVRDLAALWEPLQSTITDRFPIINAAAYAQGHECTVKDIREDLNMEKDPQLQSGTLPDDIQKALTGLDDKTKIEPGFWVFATIDVYSSDTSKSMKDVIALDLAPKTDLPQDAPATIITLYAKMAMTKSQETIYQVSVKDLFFCGPELRINGAGTYRPKAVDPEPNFDLKARLDVALEFDNSQKILQFDVDFQSSKSITRFDAAGKVTDKVIDNPLSGMFNVQIYNFGISGSSRKLLDGTIQRDWKVFGQAKFKGSPPKTMSSISGEILFVNGSPSVVVLKYQTGTMDMSELFDSVVKPNPPPVLETQLPASWPNDDFDPIEFKSLIFTYAKGQDGKDSVIVQGLEYQTGFNFTADLTLFGKDFAVSALIPQSRSGVRLKGTYRGTIDVRFAQVHNPSVGLDTTSTNPSSISFVANADFTFFGIDGFSLDLQYQPSTKVQDRVFKGTATYDKPLLGMKKGDVRLTVAYSKGQWGFEGWDMSLVNDAVNILDAIEKGSHNDGLCEALVDFAAKLISKEVKTQFHFTLGLPRNQQPSHEIPQISGKKSVFKFTLSVSFNVIFAGKIVTTVSLDKSKPMEFGVPFEGKFTISNLVEVIWATITSPENWEQIGAAILREPAKFGAILTVVGIEGFGKELIKRIVCRNTQPENIKLRARQDFLEDIADALKKIKEVAEAAKDWAVSVGAAVAAAAAIAEFLEGVGAGILAGLLGAFGVTIGYLINKALDQAEKDWVDEQMKIVEGELRNLSDLLNKIEEALREALVMEGLVKADYLDDKEESVIKATWSKPGKGNFSFEDSSKLSYEVRISTENVIPQDGETTVMLELTRQNDEYRYVGKVFVWVQAILKDHGREYSSRDWTQVQPPHVKWLRPPTGIDLRVQGDSCVVEIPVSDVEPADYFLELRAKSFSEDSPGELVFARPFSGVDDGPHEILIPITALSAMVTKASLLDGFIKQISWDPNNAHDSPFGISTQSLNMLPAPTGLSVQLEKRSVRVTWDETYVSLPTSGYTVSYTKEDGTTLVSLTQDSKAGQYSVTTKLESAKNGDNIDIAVRANSSPNMLYLTAKKTWTLSYQPQLTITNANYDEEDGWLSIEVASDILLPLDCFFVIRSTSQSQNILSVPDPIKPRCIWGKMATLRVVDKMIKLPIEIQASIAAPSSGDGDPTAPYTIQALSEDISRLKLGATKLEAIMPGEWRVTWEGSSSQGKMTMCVEDPNTRHILVKRTVLASDKGITIKAQECKA</sequence>
<dbReference type="Gene3D" id="3.60.15.10">
    <property type="entry name" value="Ribonuclease Z/Hydroxyacylglutathione hydrolase-like"/>
    <property type="match status" value="1"/>
</dbReference>
<feature type="compositionally biased region" description="Basic and acidic residues" evidence="2">
    <location>
        <begin position="1677"/>
        <end position="1687"/>
    </location>
</feature>
<keyword evidence="5" id="KW-1185">Reference proteome</keyword>
<evidence type="ECO:0000256" key="1">
    <source>
        <dbReference type="SAM" id="Coils"/>
    </source>
</evidence>
<evidence type="ECO:0000313" key="5">
    <source>
        <dbReference type="Proteomes" id="UP000522262"/>
    </source>
</evidence>
<feature type="domain" description="Metallo-beta-lactamase" evidence="3">
    <location>
        <begin position="79"/>
        <end position="144"/>
    </location>
</feature>